<evidence type="ECO:0000313" key="2">
    <source>
        <dbReference type="EMBL" id="KJL35812.1"/>
    </source>
</evidence>
<proteinExistence type="predicted"/>
<protein>
    <recommendedName>
        <fullName evidence="5">DUF1990 domain-containing protein</fullName>
    </recommendedName>
</protein>
<reference evidence="1 4" key="2">
    <citation type="journal article" date="2018" name="Nat. Biotechnol.">
        <title>A standardized bacterial taxonomy based on genome phylogeny substantially revises the tree of life.</title>
        <authorList>
            <person name="Parks D.H."/>
            <person name="Chuvochina M."/>
            <person name="Waite D.W."/>
            <person name="Rinke C."/>
            <person name="Skarshewski A."/>
            <person name="Chaumeil P.A."/>
            <person name="Hugenholtz P."/>
        </authorList>
    </citation>
    <scope>NUCLEOTIDE SEQUENCE [LARGE SCALE GENOMIC DNA]</scope>
    <source>
        <strain evidence="1">UBA9152</strain>
    </source>
</reference>
<dbReference type="SUPFAM" id="SSF55961">
    <property type="entry name" value="Bet v1-like"/>
    <property type="match status" value="1"/>
</dbReference>
<keyword evidence="3" id="KW-1185">Reference proteome</keyword>
<dbReference type="EMBL" id="JYIY01000077">
    <property type="protein sequence ID" value="KJL35812.1"/>
    <property type="molecule type" value="Genomic_DNA"/>
</dbReference>
<dbReference type="OrthoDB" id="5402478at2"/>
<dbReference type="Proteomes" id="UP000257479">
    <property type="component" value="Unassembled WGS sequence"/>
</dbReference>
<dbReference type="AlphaFoldDB" id="A0A0F0LRG2"/>
<sequence>MSSRYDFVSVWRIPADPARCWRAIEGMLRPAAGAPSPWPAVEVTGPPVALEPGAHVGLTVRSPFGYRLVLDAVLTRVEPGVVLAARSDGDLSGEGEVALFAAASDTLVRVRWVVRTERAWMNRTAWLLRPVFVLAHTAVMASGRRMMRRAVRG</sequence>
<evidence type="ECO:0000313" key="3">
    <source>
        <dbReference type="Proteomes" id="UP000033451"/>
    </source>
</evidence>
<evidence type="ECO:0008006" key="5">
    <source>
        <dbReference type="Google" id="ProtNLM"/>
    </source>
</evidence>
<gene>
    <name evidence="1" type="ORF">DCP95_15595</name>
    <name evidence="2" type="ORF">RR49_02248</name>
</gene>
<evidence type="ECO:0000313" key="4">
    <source>
        <dbReference type="Proteomes" id="UP000257479"/>
    </source>
</evidence>
<dbReference type="RefSeq" id="WP_045248144.1">
    <property type="nucleotide sequence ID" value="NZ_JYIY01000077.1"/>
</dbReference>
<name>A0A0F0LRG2_9MICO</name>
<accession>A0A0F0LRG2</accession>
<dbReference type="Proteomes" id="UP000033451">
    <property type="component" value="Unassembled WGS sequence"/>
</dbReference>
<organism evidence="2 3">
    <name type="scientific">Microbacterium ginsengisoli</name>
    <dbReference type="NCBI Taxonomy" id="400772"/>
    <lineage>
        <taxon>Bacteria</taxon>
        <taxon>Bacillati</taxon>
        <taxon>Actinomycetota</taxon>
        <taxon>Actinomycetes</taxon>
        <taxon>Micrococcales</taxon>
        <taxon>Microbacteriaceae</taxon>
        <taxon>Microbacterium</taxon>
    </lineage>
</organism>
<evidence type="ECO:0000313" key="1">
    <source>
        <dbReference type="EMBL" id="HAN25970.1"/>
    </source>
</evidence>
<dbReference type="STRING" id="400772.RR49_02248"/>
<comment type="caution">
    <text evidence="2">The sequence shown here is derived from an EMBL/GenBank/DDBJ whole genome shotgun (WGS) entry which is preliminary data.</text>
</comment>
<reference evidence="2 3" key="1">
    <citation type="submission" date="2015-02" db="EMBL/GenBank/DDBJ databases">
        <title>Draft genome sequences of ten Microbacterium spp. with emphasis on heavy metal contaminated environments.</title>
        <authorList>
            <person name="Corretto E."/>
        </authorList>
    </citation>
    <scope>NUCLEOTIDE SEQUENCE [LARGE SCALE GENOMIC DNA]</scope>
    <source>
        <strain evidence="2 3">DSM 18659</strain>
    </source>
</reference>
<dbReference type="EMBL" id="DMNG01000272">
    <property type="protein sequence ID" value="HAN25970.1"/>
    <property type="molecule type" value="Genomic_DNA"/>
</dbReference>
<dbReference type="PATRIC" id="fig|400772.4.peg.2261"/>